<dbReference type="Proteomes" id="UP001334084">
    <property type="component" value="Chromosome 5"/>
</dbReference>
<name>A0AAX4JCI1_9MICR</name>
<gene>
    <name evidence="1" type="ORF">VNE69_05167</name>
</gene>
<keyword evidence="2" id="KW-1185">Reference proteome</keyword>
<evidence type="ECO:0000313" key="2">
    <source>
        <dbReference type="Proteomes" id="UP001334084"/>
    </source>
</evidence>
<protein>
    <submittedName>
        <fullName evidence="1">Uncharacterized protein</fullName>
    </submittedName>
</protein>
<dbReference type="GeneID" id="90541391"/>
<evidence type="ECO:0000313" key="1">
    <source>
        <dbReference type="EMBL" id="WUR03578.1"/>
    </source>
</evidence>
<proteinExistence type="predicted"/>
<reference evidence="1" key="1">
    <citation type="journal article" date="2024" name="BMC Genomics">
        <title>Functional annotation of a divergent genome using sequence and structure-based similarity.</title>
        <authorList>
            <person name="Svedberg D."/>
            <person name="Winiger R.R."/>
            <person name="Berg A."/>
            <person name="Sharma H."/>
            <person name="Tellgren-Roth C."/>
            <person name="Debrunner-Vossbrinck B.A."/>
            <person name="Vossbrinck C.R."/>
            <person name="Barandun J."/>
        </authorList>
    </citation>
    <scope>NUCLEOTIDE SEQUENCE</scope>
    <source>
        <strain evidence="1">Illinois isolate</strain>
    </source>
</reference>
<organism evidence="1 2">
    <name type="scientific">Vairimorpha necatrix</name>
    <dbReference type="NCBI Taxonomy" id="6039"/>
    <lineage>
        <taxon>Eukaryota</taxon>
        <taxon>Fungi</taxon>
        <taxon>Fungi incertae sedis</taxon>
        <taxon>Microsporidia</taxon>
        <taxon>Nosematidae</taxon>
        <taxon>Vairimorpha</taxon>
    </lineage>
</organism>
<sequence>MIKVFEDIVLDEYVSNQTDAIVLTYLSSFTIRSNIVLEIINHLEKENCKRKNSIVRPDIIYEYIIDQRSLYAKTLTLAESNRNGDNLLILNSQIIYIKKNDESYINFFIPINNICCFFEVNVAEFDVEKNLNLIEVKTPFKNNTDQIICKRILNLYKASFYIESVNSCFTYSLEPSSNSIIRSSCKKFMLEIKNDMILFRHNAFEFVYVINNDLGPQRKLIITESCYHEFQEIFKKLHLVKRSNKYAKGFEIFSRLVKSEDKVEFLIKRILSKKRTALHILLKHLLFYMKIIGENEVNNNIEHDELIKSEIAKTLVKKLKLDVNAPAIYLITICLFLETEKYLKENDTINDKIFDSLKEIGKLIKSKYHKDENKNNNIDLFEIYQEIVNFHLKEISNYTKKVLTYYIKTTSLFTGLEENQCELLSNRFYTQNYVVLRDFMINKKEIEKNVAIIKKKLVENCKEDDEKPRLQYYNKIKIILDEIKEKTISEELEIKKNLRKMNKSMFNTLFNEIMEAAYKIEVDDLIIKDLTTKFEKKLREIGKKEIENTFKFDKIMKNLCAMLNVYDNLFMIEYENELRQNFFQKVTNDIKKIVFIWCEKNLNVVLVDLFGIKLKNYWVTPKNKEKTLHQICSILSKNKLSRLLNEHEGVALHNKMTKVLEDQEKIN</sequence>
<dbReference type="RefSeq" id="XP_065329723.1">
    <property type="nucleotide sequence ID" value="XM_065473651.1"/>
</dbReference>
<dbReference type="AlphaFoldDB" id="A0AAX4JCI1"/>
<dbReference type="EMBL" id="CP142730">
    <property type="protein sequence ID" value="WUR03578.1"/>
    <property type="molecule type" value="Genomic_DNA"/>
</dbReference>
<dbReference type="KEGG" id="vnx:VNE69_05167"/>
<accession>A0AAX4JCI1</accession>